<dbReference type="Proteomes" id="UP001162483">
    <property type="component" value="Unassembled WGS sequence"/>
</dbReference>
<organism evidence="1 2">
    <name type="scientific">Staurois parvus</name>
    <dbReference type="NCBI Taxonomy" id="386267"/>
    <lineage>
        <taxon>Eukaryota</taxon>
        <taxon>Metazoa</taxon>
        <taxon>Chordata</taxon>
        <taxon>Craniata</taxon>
        <taxon>Vertebrata</taxon>
        <taxon>Euteleostomi</taxon>
        <taxon>Amphibia</taxon>
        <taxon>Batrachia</taxon>
        <taxon>Anura</taxon>
        <taxon>Neobatrachia</taxon>
        <taxon>Ranoidea</taxon>
        <taxon>Ranidae</taxon>
        <taxon>Staurois</taxon>
    </lineage>
</organism>
<feature type="non-terminal residue" evidence="1">
    <location>
        <position position="1"/>
    </location>
</feature>
<reference evidence="1" key="1">
    <citation type="submission" date="2023-05" db="EMBL/GenBank/DDBJ databases">
        <authorList>
            <person name="Stuckert A."/>
        </authorList>
    </citation>
    <scope>NUCLEOTIDE SEQUENCE</scope>
</reference>
<accession>A0ABN9C579</accession>
<comment type="caution">
    <text evidence="1">The sequence shown here is derived from an EMBL/GenBank/DDBJ whole genome shotgun (WGS) entry which is preliminary data.</text>
</comment>
<gene>
    <name evidence="1" type="ORF">SPARVUS_LOCUS4289505</name>
</gene>
<name>A0ABN9C579_9NEOB</name>
<proteinExistence type="predicted"/>
<protein>
    <submittedName>
        <fullName evidence="1">Uncharacterized protein</fullName>
    </submittedName>
</protein>
<dbReference type="EMBL" id="CATNWA010007824">
    <property type="protein sequence ID" value="CAI9554880.1"/>
    <property type="molecule type" value="Genomic_DNA"/>
</dbReference>
<sequence length="107" mass="11924">RVCPSVCPLTLGVPIRVLLYFSCPHQSAPLHQVSPSHCHLSSGIPVKSAPLPSKYPFLLYFPIRVPLYTIFPIRVPLCITCAHQSDPFHSMCPFMLLTIKYAHQSAP</sequence>
<evidence type="ECO:0000313" key="2">
    <source>
        <dbReference type="Proteomes" id="UP001162483"/>
    </source>
</evidence>
<evidence type="ECO:0000313" key="1">
    <source>
        <dbReference type="EMBL" id="CAI9554880.1"/>
    </source>
</evidence>
<keyword evidence="2" id="KW-1185">Reference proteome</keyword>